<evidence type="ECO:0000256" key="6">
    <source>
        <dbReference type="SAM" id="Phobius"/>
    </source>
</evidence>
<evidence type="ECO:0000313" key="8">
    <source>
        <dbReference type="EMBL" id="HAA84211.1"/>
    </source>
</evidence>
<evidence type="ECO:0000313" key="9">
    <source>
        <dbReference type="Proteomes" id="UP000257240"/>
    </source>
</evidence>
<keyword evidence="5 6" id="KW-0472">Membrane</keyword>
<proteinExistence type="predicted"/>
<feature type="transmembrane region" description="Helical" evidence="6">
    <location>
        <begin position="29"/>
        <end position="48"/>
    </location>
</feature>
<feature type="domain" description="Polysaccharide chain length determinant N-terminal" evidence="7">
    <location>
        <begin position="12"/>
        <end position="65"/>
    </location>
</feature>
<dbReference type="PANTHER" id="PTHR32309">
    <property type="entry name" value="TYROSINE-PROTEIN KINASE"/>
    <property type="match status" value="1"/>
</dbReference>
<comment type="subcellular location">
    <subcellularLocation>
        <location evidence="1">Cell membrane</location>
        <topology evidence="1">Multi-pass membrane protein</topology>
    </subcellularLocation>
</comment>
<evidence type="ECO:0000256" key="5">
    <source>
        <dbReference type="ARBA" id="ARBA00023136"/>
    </source>
</evidence>
<dbReference type="InterPro" id="IPR003856">
    <property type="entry name" value="LPS_length_determ_N"/>
</dbReference>
<gene>
    <name evidence="8" type="ORF">DCE01_05460</name>
</gene>
<evidence type="ECO:0000256" key="1">
    <source>
        <dbReference type="ARBA" id="ARBA00004651"/>
    </source>
</evidence>
<dbReference type="InterPro" id="IPR050445">
    <property type="entry name" value="Bact_polysacc_biosynth/exp"/>
</dbReference>
<dbReference type="AlphaFoldDB" id="A0A3B8N9P8"/>
<evidence type="ECO:0000259" key="7">
    <source>
        <dbReference type="Pfam" id="PF02706"/>
    </source>
</evidence>
<sequence>MEEKVVKETCKDEIDLYELLLVLKKRAKLIGAVVFASVVIATIAVFLMPNIYQARATVWVDSFLAPALIQSLQTVQSTEASKMSIIIPANSANINNLAISILSGLDFKRNIVKVLENKFGNLANIGLDNLDDKKIEKLIKSKIDPKTRSIIITSEHNDKKVAQAIVAAAVEELDRELKRISENYKTTLIKNPDKNREYNFFVLNIIEKPTYFDQPVKPKRKLIIAVSAVSALFLGVFLAFVLEWWANMRKVKS</sequence>
<keyword evidence="3 6" id="KW-0812">Transmembrane</keyword>
<dbReference type="Pfam" id="PF02706">
    <property type="entry name" value="Wzz"/>
    <property type="match status" value="1"/>
</dbReference>
<dbReference type="Proteomes" id="UP000257240">
    <property type="component" value="Unassembled WGS sequence"/>
</dbReference>
<comment type="caution">
    <text evidence="8">The sequence shown here is derived from an EMBL/GenBank/DDBJ whole genome shotgun (WGS) entry which is preliminary data.</text>
</comment>
<keyword evidence="2" id="KW-1003">Cell membrane</keyword>
<reference evidence="8 9" key="1">
    <citation type="journal article" date="2018" name="Nat. Biotechnol.">
        <title>A standardized bacterial taxonomy based on genome phylogeny substantially revises the tree of life.</title>
        <authorList>
            <person name="Parks D.H."/>
            <person name="Chuvochina M."/>
            <person name="Waite D.W."/>
            <person name="Rinke C."/>
            <person name="Skarshewski A."/>
            <person name="Chaumeil P.A."/>
            <person name="Hugenholtz P."/>
        </authorList>
    </citation>
    <scope>NUCLEOTIDE SEQUENCE [LARGE SCALE GENOMIC DNA]</scope>
    <source>
        <strain evidence="8">UBA12529</strain>
    </source>
</reference>
<evidence type="ECO:0000256" key="2">
    <source>
        <dbReference type="ARBA" id="ARBA00022475"/>
    </source>
</evidence>
<organism evidence="8 9">
    <name type="scientific">Thermodesulfobacterium commune</name>
    <dbReference type="NCBI Taxonomy" id="1741"/>
    <lineage>
        <taxon>Bacteria</taxon>
        <taxon>Pseudomonadati</taxon>
        <taxon>Thermodesulfobacteriota</taxon>
        <taxon>Thermodesulfobacteria</taxon>
        <taxon>Thermodesulfobacteriales</taxon>
        <taxon>Thermodesulfobacteriaceae</taxon>
        <taxon>Thermodesulfobacterium</taxon>
    </lineage>
</organism>
<protein>
    <recommendedName>
        <fullName evidence="7">Polysaccharide chain length determinant N-terminal domain-containing protein</fullName>
    </recommendedName>
</protein>
<dbReference type="GO" id="GO:0004713">
    <property type="term" value="F:protein tyrosine kinase activity"/>
    <property type="evidence" value="ECO:0007669"/>
    <property type="project" value="TreeGrafter"/>
</dbReference>
<keyword evidence="4 6" id="KW-1133">Transmembrane helix</keyword>
<feature type="transmembrane region" description="Helical" evidence="6">
    <location>
        <begin position="222"/>
        <end position="246"/>
    </location>
</feature>
<evidence type="ECO:0000256" key="4">
    <source>
        <dbReference type="ARBA" id="ARBA00022989"/>
    </source>
</evidence>
<dbReference type="PANTHER" id="PTHR32309:SF13">
    <property type="entry name" value="FERRIC ENTEROBACTIN TRANSPORT PROTEIN FEPE"/>
    <property type="match status" value="1"/>
</dbReference>
<dbReference type="GO" id="GO:0005886">
    <property type="term" value="C:plasma membrane"/>
    <property type="evidence" value="ECO:0007669"/>
    <property type="project" value="UniProtKB-SubCell"/>
</dbReference>
<accession>A0A3B8N9P8</accession>
<name>A0A3B8N9P8_9BACT</name>
<dbReference type="EMBL" id="DLVE01000069">
    <property type="protein sequence ID" value="HAA84211.1"/>
    <property type="molecule type" value="Genomic_DNA"/>
</dbReference>
<evidence type="ECO:0000256" key="3">
    <source>
        <dbReference type="ARBA" id="ARBA00022692"/>
    </source>
</evidence>